<evidence type="ECO:0000256" key="1">
    <source>
        <dbReference type="ARBA" id="ARBA00005771"/>
    </source>
</evidence>
<sequence>MEDNLEITDEHACKWTKGRIILYKYQGAWKIKGFHERIILAEQNFKAQPDDVFLCSFPKTGTTWLKSLAFTIATREKFDASSSPLLTTFPHECVPYLEMDFGLPKHGPRIPLMGTHLPYNYLPKSVLSSDCKMEAFDEFCEGITGSGSYWDHILGYWQASHDNGRKILFLKYEDIKQNTAGSVKRLAEFMGYPFSIVEEKAGVIENIIKLCSFENLSNLEVNKSGSSRPIPSVTIENRSLFRKGKVGDSKHYLTEEMKEKIDKLMDEKLGHTGLLQK</sequence>
<dbReference type="AlphaFoldDB" id="A0A5N6PE20"/>
<dbReference type="InterPro" id="IPR000863">
    <property type="entry name" value="Sulfotransferase_dom"/>
</dbReference>
<dbReference type="EC" id="2.8.2.-" evidence="3"/>
<gene>
    <name evidence="5" type="ORF">E3N88_11023</name>
</gene>
<dbReference type="OrthoDB" id="205623at2759"/>
<evidence type="ECO:0000313" key="5">
    <source>
        <dbReference type="EMBL" id="KAD6119752.1"/>
    </source>
</evidence>
<proteinExistence type="inferred from homology"/>
<comment type="similarity">
    <text evidence="1 3">Belongs to the sulfotransferase 1 family.</text>
</comment>
<dbReference type="Gene3D" id="3.40.50.300">
    <property type="entry name" value="P-loop containing nucleotide triphosphate hydrolases"/>
    <property type="match status" value="2"/>
</dbReference>
<dbReference type="InterPro" id="IPR027417">
    <property type="entry name" value="P-loop_NTPase"/>
</dbReference>
<evidence type="ECO:0000256" key="2">
    <source>
        <dbReference type="ARBA" id="ARBA00022679"/>
    </source>
</evidence>
<name>A0A5N6PE20_9ASTR</name>
<feature type="domain" description="Sulfotransferase" evidence="4">
    <location>
        <begin position="134"/>
        <end position="273"/>
    </location>
</feature>
<keyword evidence="2 3" id="KW-0808">Transferase</keyword>
<evidence type="ECO:0000259" key="4">
    <source>
        <dbReference type="Pfam" id="PF00685"/>
    </source>
</evidence>
<reference evidence="5 6" key="1">
    <citation type="submission" date="2019-05" db="EMBL/GenBank/DDBJ databases">
        <title>Mikania micrantha, genome provides insights into the molecular mechanism of rapid growth.</title>
        <authorList>
            <person name="Liu B."/>
        </authorList>
    </citation>
    <scope>NUCLEOTIDE SEQUENCE [LARGE SCALE GENOMIC DNA]</scope>
    <source>
        <strain evidence="5">NLD-2019</strain>
        <tissue evidence="5">Leaf</tissue>
    </source>
</reference>
<dbReference type="Pfam" id="PF00685">
    <property type="entry name" value="Sulfotransfer_1"/>
    <property type="match status" value="2"/>
</dbReference>
<organism evidence="5 6">
    <name type="scientific">Mikania micrantha</name>
    <name type="common">bitter vine</name>
    <dbReference type="NCBI Taxonomy" id="192012"/>
    <lineage>
        <taxon>Eukaryota</taxon>
        <taxon>Viridiplantae</taxon>
        <taxon>Streptophyta</taxon>
        <taxon>Embryophyta</taxon>
        <taxon>Tracheophyta</taxon>
        <taxon>Spermatophyta</taxon>
        <taxon>Magnoliopsida</taxon>
        <taxon>eudicotyledons</taxon>
        <taxon>Gunneridae</taxon>
        <taxon>Pentapetalae</taxon>
        <taxon>asterids</taxon>
        <taxon>campanulids</taxon>
        <taxon>Asterales</taxon>
        <taxon>Asteraceae</taxon>
        <taxon>Asteroideae</taxon>
        <taxon>Heliantheae alliance</taxon>
        <taxon>Eupatorieae</taxon>
        <taxon>Mikania</taxon>
    </lineage>
</organism>
<dbReference type="EMBL" id="SZYD01000005">
    <property type="protein sequence ID" value="KAD6119752.1"/>
    <property type="molecule type" value="Genomic_DNA"/>
</dbReference>
<dbReference type="GO" id="GO:0008146">
    <property type="term" value="F:sulfotransferase activity"/>
    <property type="evidence" value="ECO:0007669"/>
    <property type="project" value="InterPro"/>
</dbReference>
<dbReference type="Proteomes" id="UP000326396">
    <property type="component" value="Linkage Group LG13"/>
</dbReference>
<dbReference type="PANTHER" id="PTHR11783">
    <property type="entry name" value="SULFOTRANSFERASE SULT"/>
    <property type="match status" value="1"/>
</dbReference>
<feature type="domain" description="Sulfotransferase" evidence="4">
    <location>
        <begin position="49"/>
        <end position="133"/>
    </location>
</feature>
<evidence type="ECO:0000313" key="6">
    <source>
        <dbReference type="Proteomes" id="UP000326396"/>
    </source>
</evidence>
<protein>
    <recommendedName>
        <fullName evidence="3">Sulfotransferase</fullName>
        <ecNumber evidence="3">2.8.2.-</ecNumber>
    </recommendedName>
</protein>
<accession>A0A5N6PE20</accession>
<evidence type="ECO:0000256" key="3">
    <source>
        <dbReference type="RuleBase" id="RU361155"/>
    </source>
</evidence>
<dbReference type="SUPFAM" id="SSF52540">
    <property type="entry name" value="P-loop containing nucleoside triphosphate hydrolases"/>
    <property type="match status" value="1"/>
</dbReference>
<keyword evidence="6" id="KW-1185">Reference proteome</keyword>
<comment type="caution">
    <text evidence="5">The sequence shown here is derived from an EMBL/GenBank/DDBJ whole genome shotgun (WGS) entry which is preliminary data.</text>
</comment>